<dbReference type="GO" id="GO:0016829">
    <property type="term" value="F:lyase activity"/>
    <property type="evidence" value="ECO:0007669"/>
    <property type="project" value="UniProtKB-KW"/>
</dbReference>
<dbReference type="PANTHER" id="PTHR30246">
    <property type="entry name" value="2-KETO-3-DEOXY-6-PHOSPHOGLUCONATE ALDOLASE"/>
    <property type="match status" value="1"/>
</dbReference>
<proteinExistence type="inferred from homology"/>
<dbReference type="SUPFAM" id="SSF51569">
    <property type="entry name" value="Aldolase"/>
    <property type="match status" value="1"/>
</dbReference>
<comment type="similarity">
    <text evidence="2">Belongs to the KHG/KDPG aldolase family.</text>
</comment>
<evidence type="ECO:0000256" key="3">
    <source>
        <dbReference type="ARBA" id="ARBA00011233"/>
    </source>
</evidence>
<organism evidence="6 7">
    <name type="scientific">Parapedobacter pyrenivorans</name>
    <dbReference type="NCBI Taxonomy" id="1305674"/>
    <lineage>
        <taxon>Bacteria</taxon>
        <taxon>Pseudomonadati</taxon>
        <taxon>Bacteroidota</taxon>
        <taxon>Sphingobacteriia</taxon>
        <taxon>Sphingobacteriales</taxon>
        <taxon>Sphingobacteriaceae</taxon>
        <taxon>Parapedobacter</taxon>
    </lineage>
</organism>
<keyword evidence="7" id="KW-1185">Reference proteome</keyword>
<name>A0A917M9I2_9SPHI</name>
<evidence type="ECO:0000313" key="7">
    <source>
        <dbReference type="Proteomes" id="UP000660862"/>
    </source>
</evidence>
<sequence>MSTLSRITEEKIVAIIRGLNPSYGVAVAEALYAGGIRILEITMNSDEPLSVIRQITDRFGDRMVVGAGTVLDADMAEVAVAAGARFVLSPIVAVEVIRKAKDLGVVSIPGAYTATEIYTAYKNGADIVKVFPATSPAYIRDIAGPLPQIPLLPTGGITPQNIKDFKHAGAVGFGIGSALVDTKQPMTSRYFEQITERARQFVDAITE</sequence>
<keyword evidence="4" id="KW-0456">Lyase</keyword>
<evidence type="ECO:0000256" key="2">
    <source>
        <dbReference type="ARBA" id="ARBA00006906"/>
    </source>
</evidence>
<comment type="caution">
    <text evidence="6">The sequence shown here is derived from an EMBL/GenBank/DDBJ whole genome shotgun (WGS) entry which is preliminary data.</text>
</comment>
<dbReference type="Pfam" id="PF01081">
    <property type="entry name" value="Aldolase"/>
    <property type="match status" value="1"/>
</dbReference>
<dbReference type="Gene3D" id="3.20.20.70">
    <property type="entry name" value="Aldolase class I"/>
    <property type="match status" value="1"/>
</dbReference>
<dbReference type="CDD" id="cd00452">
    <property type="entry name" value="KDPG_aldolase"/>
    <property type="match status" value="1"/>
</dbReference>
<dbReference type="AlphaFoldDB" id="A0A917M9I2"/>
<dbReference type="InterPro" id="IPR013785">
    <property type="entry name" value="Aldolase_TIM"/>
</dbReference>
<dbReference type="PANTHER" id="PTHR30246:SF1">
    <property type="entry name" value="2-DEHYDRO-3-DEOXY-6-PHOSPHOGALACTONATE ALDOLASE-RELATED"/>
    <property type="match status" value="1"/>
</dbReference>
<comment type="subunit">
    <text evidence="3">Homotrimer.</text>
</comment>
<protein>
    <submittedName>
        <fullName evidence="6">2-dehydro-3-deoxy-phosphogluconate aldolase</fullName>
    </submittedName>
</protein>
<dbReference type="RefSeq" id="WP_188505694.1">
    <property type="nucleotide sequence ID" value="NZ_BMER01000001.1"/>
</dbReference>
<dbReference type="NCBIfam" id="TIGR01182">
    <property type="entry name" value="eda"/>
    <property type="match status" value="1"/>
</dbReference>
<evidence type="ECO:0000256" key="5">
    <source>
        <dbReference type="ARBA" id="ARBA00023277"/>
    </source>
</evidence>
<comment type="pathway">
    <text evidence="1">Carbohydrate acid metabolism.</text>
</comment>
<reference evidence="6" key="2">
    <citation type="submission" date="2020-09" db="EMBL/GenBank/DDBJ databases">
        <authorList>
            <person name="Sun Q."/>
            <person name="Zhou Y."/>
        </authorList>
    </citation>
    <scope>NUCLEOTIDE SEQUENCE</scope>
    <source>
        <strain evidence="6">CGMCC 1.12195</strain>
    </source>
</reference>
<evidence type="ECO:0000256" key="4">
    <source>
        <dbReference type="ARBA" id="ARBA00023239"/>
    </source>
</evidence>
<keyword evidence="5" id="KW-0119">Carbohydrate metabolism</keyword>
<dbReference type="InterPro" id="IPR000887">
    <property type="entry name" value="Aldlse_KDPG_KHG"/>
</dbReference>
<evidence type="ECO:0000313" key="6">
    <source>
        <dbReference type="EMBL" id="GGG86208.1"/>
    </source>
</evidence>
<gene>
    <name evidence="6" type="ORF">GCM10007415_19650</name>
</gene>
<accession>A0A917M9I2</accession>
<evidence type="ECO:0000256" key="1">
    <source>
        <dbReference type="ARBA" id="ARBA00004761"/>
    </source>
</evidence>
<dbReference type="EMBL" id="BMER01000001">
    <property type="protein sequence ID" value="GGG86208.1"/>
    <property type="molecule type" value="Genomic_DNA"/>
</dbReference>
<reference evidence="6" key="1">
    <citation type="journal article" date="2014" name="Int. J. Syst. Evol. Microbiol.">
        <title>Complete genome sequence of Corynebacterium casei LMG S-19264T (=DSM 44701T), isolated from a smear-ripened cheese.</title>
        <authorList>
            <consortium name="US DOE Joint Genome Institute (JGI-PGF)"/>
            <person name="Walter F."/>
            <person name="Albersmeier A."/>
            <person name="Kalinowski J."/>
            <person name="Ruckert C."/>
        </authorList>
    </citation>
    <scope>NUCLEOTIDE SEQUENCE</scope>
    <source>
        <strain evidence="6">CGMCC 1.12195</strain>
    </source>
</reference>
<dbReference type="Proteomes" id="UP000660862">
    <property type="component" value="Unassembled WGS sequence"/>
</dbReference>